<dbReference type="InterPro" id="IPR028801">
    <property type="entry name" value="TPC1_animal"/>
</dbReference>
<protein>
    <submittedName>
        <fullName evidence="2">TPCN1 isoform 18</fullName>
    </submittedName>
</protein>
<dbReference type="Proteomes" id="UP000236370">
    <property type="component" value="Unassembled WGS sequence"/>
</dbReference>
<evidence type="ECO:0000313" key="3">
    <source>
        <dbReference type="Proteomes" id="UP000236370"/>
    </source>
</evidence>
<dbReference type="AlphaFoldDB" id="A0A2J8MYC8"/>
<proteinExistence type="predicted"/>
<reference evidence="2 3" key="1">
    <citation type="submission" date="2017-12" db="EMBL/GenBank/DDBJ databases">
        <title>High-resolution comparative analysis of great ape genomes.</title>
        <authorList>
            <person name="Pollen A."/>
            <person name="Hastie A."/>
            <person name="Hormozdiari F."/>
            <person name="Dougherty M."/>
            <person name="Liu R."/>
            <person name="Chaisson M."/>
            <person name="Hoppe E."/>
            <person name="Hill C."/>
            <person name="Pang A."/>
            <person name="Hillier L."/>
            <person name="Baker C."/>
            <person name="Armstrong J."/>
            <person name="Shendure J."/>
            <person name="Paten B."/>
            <person name="Wilson R."/>
            <person name="Chao H."/>
            <person name="Schneider V."/>
            <person name="Ventura M."/>
            <person name="Kronenberg Z."/>
            <person name="Murali S."/>
            <person name="Gordon D."/>
            <person name="Cantsilieris S."/>
            <person name="Munson K."/>
            <person name="Nelson B."/>
            <person name="Raja A."/>
            <person name="Underwood J."/>
            <person name="Diekhans M."/>
            <person name="Fiddes I."/>
            <person name="Haussler D."/>
            <person name="Eichler E."/>
        </authorList>
    </citation>
    <scope>NUCLEOTIDE SEQUENCE [LARGE SCALE GENOMIC DNA]</scope>
    <source>
        <strain evidence="2">Yerkes chimp pedigree #C0471</strain>
    </source>
</reference>
<feature type="compositionally biased region" description="Low complexity" evidence="1">
    <location>
        <begin position="26"/>
        <end position="39"/>
    </location>
</feature>
<evidence type="ECO:0000256" key="1">
    <source>
        <dbReference type="SAM" id="MobiDB-lite"/>
    </source>
</evidence>
<sequence length="126" mass="13695">MERLGTPSGLDSTNGGSYAIHDSQAPSLSSGGESSPSSPVHNWEMNYQEAAIYLQEGENNDKFFTHPKDAKALAAYLFAHNHLFYLMELATALLLLLLSLCEAPAVPALRLGIYVHATLELFALMV</sequence>
<feature type="region of interest" description="Disordered" evidence="1">
    <location>
        <begin position="1"/>
        <end position="41"/>
    </location>
</feature>
<dbReference type="EMBL" id="NBAG03000240">
    <property type="protein sequence ID" value="PNI64521.1"/>
    <property type="molecule type" value="Genomic_DNA"/>
</dbReference>
<dbReference type="GO" id="GO:0022832">
    <property type="term" value="F:voltage-gated channel activity"/>
    <property type="evidence" value="ECO:0007669"/>
    <property type="project" value="InterPro"/>
</dbReference>
<dbReference type="GO" id="GO:0005765">
    <property type="term" value="C:lysosomal membrane"/>
    <property type="evidence" value="ECO:0007669"/>
    <property type="project" value="InterPro"/>
</dbReference>
<evidence type="ECO:0000313" key="2">
    <source>
        <dbReference type="EMBL" id="PNI64521.1"/>
    </source>
</evidence>
<dbReference type="PANTHER" id="PTHR46474">
    <property type="entry name" value="TWO PORE CALCIUM CHANNEL PROTEIN 1"/>
    <property type="match status" value="1"/>
</dbReference>
<gene>
    <name evidence="2" type="ORF">CK820_G0015848</name>
</gene>
<feature type="non-terminal residue" evidence="2">
    <location>
        <position position="126"/>
    </location>
</feature>
<organism evidence="2 3">
    <name type="scientific">Pan troglodytes</name>
    <name type="common">Chimpanzee</name>
    <dbReference type="NCBI Taxonomy" id="9598"/>
    <lineage>
        <taxon>Eukaryota</taxon>
        <taxon>Metazoa</taxon>
        <taxon>Chordata</taxon>
        <taxon>Craniata</taxon>
        <taxon>Vertebrata</taxon>
        <taxon>Euteleostomi</taxon>
        <taxon>Mammalia</taxon>
        <taxon>Eutheria</taxon>
        <taxon>Euarchontoglires</taxon>
        <taxon>Primates</taxon>
        <taxon>Haplorrhini</taxon>
        <taxon>Catarrhini</taxon>
        <taxon>Hominidae</taxon>
        <taxon>Pan</taxon>
    </lineage>
</organism>
<name>A0A2J8MYC8_PANTR</name>
<accession>A0A2J8MYC8</accession>
<comment type="caution">
    <text evidence="2">The sequence shown here is derived from an EMBL/GenBank/DDBJ whole genome shotgun (WGS) entry which is preliminary data.</text>
</comment>
<dbReference type="PANTHER" id="PTHR46474:SF1">
    <property type="entry name" value="TWO PORE CHANNEL PROTEIN 1"/>
    <property type="match status" value="1"/>
</dbReference>